<feature type="region of interest" description="Disordered" evidence="1">
    <location>
        <begin position="1"/>
        <end position="88"/>
    </location>
</feature>
<organism evidence="2 3">
    <name type="scientific">Roseospira marina</name>
    <dbReference type="NCBI Taxonomy" id="140057"/>
    <lineage>
        <taxon>Bacteria</taxon>
        <taxon>Pseudomonadati</taxon>
        <taxon>Pseudomonadota</taxon>
        <taxon>Alphaproteobacteria</taxon>
        <taxon>Rhodospirillales</taxon>
        <taxon>Rhodospirillaceae</taxon>
        <taxon>Roseospira</taxon>
    </lineage>
</organism>
<dbReference type="InterPro" id="IPR011330">
    <property type="entry name" value="Glyco_hydro/deAcase_b/a-brl"/>
</dbReference>
<dbReference type="PANTHER" id="PTHR30105:SF2">
    <property type="entry name" value="DIVERGENT POLYSACCHARIDE DEACETYLASE SUPERFAMILY"/>
    <property type="match status" value="1"/>
</dbReference>
<sequence>MATRGQGSGGTRSGSRTRVNGGEKSGATGTKADPRGSGRASQRSVSGAKPAVRAAKGTTPARAGKAVGMSRTSRAAGGTPHWAVSGNRGARAAMTRSGSGGVARRALFGGAAVTCLGVLLGLRWQGSTASPTVPVAQASPTSPPHRIRPGTVTVADVPPPESVRIDLPMAEGASPDVLASPTVAPRVAVPDRSVLASLPPTADSSILESRAPALTGSNRATPSAESLPPEPDAVAALAPVPAPGPKPEEGHHQRPVQVALTTRPPVLAPPSVPAAPGAPLWLANALNVAHPGQRPMISVVIDDLGLDRGRTRQVLALPGPLTLSFMAYAGDLSAQTAAGRAQGHELMLHMPMQPGSATVDPGPGALLVDLPAAENRRRLERALTAFSGYIGLNNHMGSRYTANTAGMRVVMDVARRRELLFLDSRTTGSSVAPRLALSAGVPFLERAVFIDHIPGRGPADKALAELERVAARHGHAVAIGHPRDATIAALSDWIEPARTRGFALVPASAIARFARNV</sequence>
<dbReference type="OrthoDB" id="9784811at2"/>
<gene>
    <name evidence="2" type="ORF">F1188_10440</name>
</gene>
<feature type="compositionally biased region" description="Polar residues" evidence="1">
    <location>
        <begin position="215"/>
        <end position="224"/>
    </location>
</feature>
<comment type="caution">
    <text evidence="2">The sequence shown here is derived from an EMBL/GenBank/DDBJ whole genome shotgun (WGS) entry which is preliminary data.</text>
</comment>
<reference evidence="2 3" key="1">
    <citation type="submission" date="2019-09" db="EMBL/GenBank/DDBJ databases">
        <title>Genome sequence of Roseospira marina, one of the more divergent members of the non-sulfur purple photosynthetic bacterial family, the Rhodospirillaceae.</title>
        <authorList>
            <person name="Meyer T."/>
            <person name="Kyndt J."/>
        </authorList>
    </citation>
    <scope>NUCLEOTIDE SEQUENCE [LARGE SCALE GENOMIC DNA]</scope>
    <source>
        <strain evidence="2 3">DSM 15113</strain>
    </source>
</reference>
<evidence type="ECO:0000313" key="3">
    <source>
        <dbReference type="Proteomes" id="UP000324065"/>
    </source>
</evidence>
<dbReference type="PANTHER" id="PTHR30105">
    <property type="entry name" value="UNCHARACTERIZED YIBQ-RELATED"/>
    <property type="match status" value="1"/>
</dbReference>
<feature type="compositionally biased region" description="Gly residues" evidence="1">
    <location>
        <begin position="1"/>
        <end position="12"/>
    </location>
</feature>
<feature type="region of interest" description="Disordered" evidence="1">
    <location>
        <begin position="206"/>
        <end position="254"/>
    </location>
</feature>
<dbReference type="EMBL" id="VWPJ01000008">
    <property type="protein sequence ID" value="KAA5605642.1"/>
    <property type="molecule type" value="Genomic_DNA"/>
</dbReference>
<feature type="region of interest" description="Disordered" evidence="1">
    <location>
        <begin position="132"/>
        <end position="160"/>
    </location>
</feature>
<keyword evidence="3" id="KW-1185">Reference proteome</keyword>
<dbReference type="GO" id="GO:0005975">
    <property type="term" value="P:carbohydrate metabolic process"/>
    <property type="evidence" value="ECO:0007669"/>
    <property type="project" value="InterPro"/>
</dbReference>
<feature type="compositionally biased region" description="Low complexity" evidence="1">
    <location>
        <begin position="13"/>
        <end position="22"/>
    </location>
</feature>
<dbReference type="CDD" id="cd10936">
    <property type="entry name" value="CE4_DAC2"/>
    <property type="match status" value="1"/>
</dbReference>
<proteinExistence type="predicted"/>
<dbReference type="InterPro" id="IPR006837">
    <property type="entry name" value="Divergent_DAC"/>
</dbReference>
<evidence type="ECO:0000256" key="1">
    <source>
        <dbReference type="SAM" id="MobiDB-lite"/>
    </source>
</evidence>
<dbReference type="Gene3D" id="3.20.20.370">
    <property type="entry name" value="Glycoside hydrolase/deacetylase"/>
    <property type="match status" value="1"/>
</dbReference>
<accession>A0A5M6IBZ3</accession>
<dbReference type="RefSeq" id="WP_150062353.1">
    <property type="nucleotide sequence ID" value="NZ_JACHII010000002.1"/>
</dbReference>
<protein>
    <submittedName>
        <fullName evidence="2">Divergent polysaccharide deacetylase family protein</fullName>
    </submittedName>
</protein>
<dbReference type="AlphaFoldDB" id="A0A5M6IBZ3"/>
<dbReference type="SUPFAM" id="SSF88713">
    <property type="entry name" value="Glycoside hydrolase/deacetylase"/>
    <property type="match status" value="1"/>
</dbReference>
<dbReference type="Pfam" id="PF04748">
    <property type="entry name" value="Polysacc_deac_2"/>
    <property type="match status" value="1"/>
</dbReference>
<evidence type="ECO:0000313" key="2">
    <source>
        <dbReference type="EMBL" id="KAA5605642.1"/>
    </source>
</evidence>
<name>A0A5M6IBZ3_9PROT</name>
<dbReference type="Proteomes" id="UP000324065">
    <property type="component" value="Unassembled WGS sequence"/>
</dbReference>